<dbReference type="GeneTree" id="ENSGT00940000156085"/>
<keyword evidence="4" id="KW-1185">Reference proteome</keyword>
<evidence type="ECO:0000313" key="3">
    <source>
        <dbReference type="Ensembl" id="ENSECRP00000017816.1"/>
    </source>
</evidence>
<keyword evidence="2" id="KW-0964">Secreted</keyword>
<organism evidence="3 4">
    <name type="scientific">Erpetoichthys calabaricus</name>
    <name type="common">Rope fish</name>
    <name type="synonym">Calamoichthys calabaricus</name>
    <dbReference type="NCBI Taxonomy" id="27687"/>
    <lineage>
        <taxon>Eukaryota</taxon>
        <taxon>Metazoa</taxon>
        <taxon>Chordata</taxon>
        <taxon>Craniata</taxon>
        <taxon>Vertebrata</taxon>
        <taxon>Euteleostomi</taxon>
        <taxon>Actinopterygii</taxon>
        <taxon>Polypteriformes</taxon>
        <taxon>Polypteridae</taxon>
        <taxon>Erpetoichthys</taxon>
    </lineage>
</organism>
<dbReference type="InterPro" id="IPR000884">
    <property type="entry name" value="TSP1_rpt"/>
</dbReference>
<dbReference type="InterPro" id="IPR050439">
    <property type="entry name" value="ADAMTS_ADAMTS-like"/>
</dbReference>
<dbReference type="InterPro" id="IPR036383">
    <property type="entry name" value="TSP1_rpt_sf"/>
</dbReference>
<dbReference type="GO" id="GO:0004222">
    <property type="term" value="F:metalloendopeptidase activity"/>
    <property type="evidence" value="ECO:0007669"/>
    <property type="project" value="TreeGrafter"/>
</dbReference>
<dbReference type="GO" id="GO:0006508">
    <property type="term" value="P:proteolysis"/>
    <property type="evidence" value="ECO:0007669"/>
    <property type="project" value="TreeGrafter"/>
</dbReference>
<dbReference type="Gene3D" id="2.20.100.10">
    <property type="entry name" value="Thrombospondin type-1 (TSP1) repeat"/>
    <property type="match status" value="1"/>
</dbReference>
<evidence type="ECO:0000256" key="2">
    <source>
        <dbReference type="ARBA" id="ARBA00022525"/>
    </source>
</evidence>
<dbReference type="Ensembl" id="ENSECRT00000018172.1">
    <property type="protein sequence ID" value="ENSECRP00000017816.1"/>
    <property type="gene ID" value="ENSECRG00000011896.1"/>
</dbReference>
<dbReference type="PANTHER" id="PTHR13723">
    <property type="entry name" value="ADAMTS A DISINTEGRIN AND METALLOPROTEASE WITH THROMBOSPONDIN MOTIFS PROTEASE"/>
    <property type="match status" value="1"/>
</dbReference>
<sequence length="108" mass="12224">MEHPATRPGVKSGSVLSCKIVLNSTVFSIFSWITEEWEHCTRTCGSSGYQLRSVRCVQPLHDGTNRSVHTKYCIGDKPESRRPCNRSPCPAQWKTSSWSEVSMDKFVM</sequence>
<dbReference type="SUPFAM" id="SSF82895">
    <property type="entry name" value="TSP-1 type 1 repeat"/>
    <property type="match status" value="1"/>
</dbReference>
<name>A0A8C4SJX0_ERPCA</name>
<evidence type="ECO:0000313" key="4">
    <source>
        <dbReference type="Proteomes" id="UP000694620"/>
    </source>
</evidence>
<dbReference type="Proteomes" id="UP000694620">
    <property type="component" value="Chromosome 7"/>
</dbReference>
<dbReference type="PANTHER" id="PTHR13723:SF158">
    <property type="entry name" value="A DISINTEGRIN AND METALLOPROTEINASE WITH THROMBOSPONDIN MOTIFS 3"/>
    <property type="match status" value="1"/>
</dbReference>
<protein>
    <submittedName>
        <fullName evidence="3">Uncharacterized protein</fullName>
    </submittedName>
</protein>
<comment type="subcellular location">
    <subcellularLocation>
        <location evidence="1">Secreted</location>
    </subcellularLocation>
</comment>
<dbReference type="Pfam" id="PF19030">
    <property type="entry name" value="TSP1_ADAMTS"/>
    <property type="match status" value="1"/>
</dbReference>
<reference evidence="3" key="3">
    <citation type="submission" date="2025-09" db="UniProtKB">
        <authorList>
            <consortium name="Ensembl"/>
        </authorList>
    </citation>
    <scope>IDENTIFICATION</scope>
</reference>
<dbReference type="GO" id="GO:0031012">
    <property type="term" value="C:extracellular matrix"/>
    <property type="evidence" value="ECO:0007669"/>
    <property type="project" value="TreeGrafter"/>
</dbReference>
<evidence type="ECO:0000256" key="1">
    <source>
        <dbReference type="ARBA" id="ARBA00004613"/>
    </source>
</evidence>
<reference evidence="3" key="1">
    <citation type="submission" date="2021-06" db="EMBL/GenBank/DDBJ databases">
        <authorList>
            <consortium name="Wellcome Sanger Institute Data Sharing"/>
        </authorList>
    </citation>
    <scope>NUCLEOTIDE SEQUENCE [LARGE SCALE GENOMIC DNA]</scope>
</reference>
<accession>A0A8C4SJX0</accession>
<dbReference type="GO" id="GO:0030198">
    <property type="term" value="P:extracellular matrix organization"/>
    <property type="evidence" value="ECO:0007669"/>
    <property type="project" value="TreeGrafter"/>
</dbReference>
<dbReference type="AlphaFoldDB" id="A0A8C4SJX0"/>
<reference evidence="3" key="2">
    <citation type="submission" date="2025-08" db="UniProtKB">
        <authorList>
            <consortium name="Ensembl"/>
        </authorList>
    </citation>
    <scope>IDENTIFICATION</scope>
</reference>
<dbReference type="PROSITE" id="PS50092">
    <property type="entry name" value="TSP1"/>
    <property type="match status" value="1"/>
</dbReference>
<proteinExistence type="predicted"/>